<evidence type="ECO:0000256" key="3">
    <source>
        <dbReference type="ARBA" id="ARBA00022692"/>
    </source>
</evidence>
<dbReference type="EMBL" id="NVVJ01000005">
    <property type="protein sequence ID" value="PCJ27719.1"/>
    <property type="molecule type" value="Genomic_DNA"/>
</dbReference>
<reference evidence="10" key="1">
    <citation type="submission" date="2017-08" db="EMBL/GenBank/DDBJ databases">
        <title>A dynamic microbial community with high functional redundancy inhabits the cold, oxic subseafloor aquifer.</title>
        <authorList>
            <person name="Tully B.J."/>
            <person name="Wheat C.G."/>
            <person name="Glazer B.T."/>
            <person name="Huber J.A."/>
        </authorList>
    </citation>
    <scope>NUCLEOTIDE SEQUENCE [LARGE SCALE GENOMIC DNA]</scope>
</reference>
<dbReference type="Gene3D" id="1.20.120.80">
    <property type="entry name" value="Cytochrome c oxidase, subunit III, four-helix bundle"/>
    <property type="match status" value="1"/>
</dbReference>
<evidence type="ECO:0000256" key="6">
    <source>
        <dbReference type="RuleBase" id="RU003376"/>
    </source>
</evidence>
<evidence type="ECO:0000259" key="8">
    <source>
        <dbReference type="PROSITE" id="PS50253"/>
    </source>
</evidence>
<dbReference type="GO" id="GO:0004129">
    <property type="term" value="F:cytochrome-c oxidase activity"/>
    <property type="evidence" value="ECO:0007669"/>
    <property type="project" value="InterPro"/>
</dbReference>
<dbReference type="InterPro" id="IPR000298">
    <property type="entry name" value="Cyt_c_oxidase-like_su3"/>
</dbReference>
<feature type="transmembrane region" description="Helical" evidence="7">
    <location>
        <begin position="72"/>
        <end position="89"/>
    </location>
</feature>
<evidence type="ECO:0000313" key="10">
    <source>
        <dbReference type="Proteomes" id="UP000218327"/>
    </source>
</evidence>
<comment type="caution">
    <text evidence="9">The sequence shown here is derived from an EMBL/GenBank/DDBJ whole genome shotgun (WGS) entry which is preliminary data.</text>
</comment>
<evidence type="ECO:0000256" key="7">
    <source>
        <dbReference type="SAM" id="Phobius"/>
    </source>
</evidence>
<evidence type="ECO:0000313" key="9">
    <source>
        <dbReference type="EMBL" id="PCJ27719.1"/>
    </source>
</evidence>
<name>A0A2A5B872_9GAMM</name>
<dbReference type="GO" id="GO:0019646">
    <property type="term" value="P:aerobic electron transport chain"/>
    <property type="evidence" value="ECO:0007669"/>
    <property type="project" value="InterPro"/>
</dbReference>
<organism evidence="9 10">
    <name type="scientific">SAR86 cluster bacterium</name>
    <dbReference type="NCBI Taxonomy" id="2030880"/>
    <lineage>
        <taxon>Bacteria</taxon>
        <taxon>Pseudomonadati</taxon>
        <taxon>Pseudomonadota</taxon>
        <taxon>Gammaproteobacteria</taxon>
        <taxon>SAR86 cluster</taxon>
    </lineage>
</organism>
<dbReference type="Proteomes" id="UP000218327">
    <property type="component" value="Unassembled WGS sequence"/>
</dbReference>
<evidence type="ECO:0000256" key="2">
    <source>
        <dbReference type="ARBA" id="ARBA00010581"/>
    </source>
</evidence>
<feature type="transmembrane region" description="Helical" evidence="7">
    <location>
        <begin position="34"/>
        <end position="56"/>
    </location>
</feature>
<dbReference type="SUPFAM" id="SSF81452">
    <property type="entry name" value="Cytochrome c oxidase subunit III-like"/>
    <property type="match status" value="1"/>
</dbReference>
<dbReference type="Pfam" id="PF00510">
    <property type="entry name" value="COX3"/>
    <property type="match status" value="1"/>
</dbReference>
<dbReference type="GO" id="GO:0005886">
    <property type="term" value="C:plasma membrane"/>
    <property type="evidence" value="ECO:0007669"/>
    <property type="project" value="UniProtKB-SubCell"/>
</dbReference>
<dbReference type="InterPro" id="IPR013833">
    <property type="entry name" value="Cyt_c_oxidase_su3_a-hlx"/>
</dbReference>
<evidence type="ECO:0000256" key="5">
    <source>
        <dbReference type="ARBA" id="ARBA00023136"/>
    </source>
</evidence>
<accession>A0A2A5B872</accession>
<feature type="domain" description="Heme-copper oxidase subunit III family profile" evidence="8">
    <location>
        <begin position="33"/>
        <end position="204"/>
    </location>
</feature>
<proteinExistence type="inferred from homology"/>
<feature type="transmembrane region" description="Helical" evidence="7">
    <location>
        <begin position="141"/>
        <end position="161"/>
    </location>
</feature>
<gene>
    <name evidence="9" type="ORF">COA96_02395</name>
</gene>
<dbReference type="AlphaFoldDB" id="A0A2A5B872"/>
<comment type="subcellular location">
    <subcellularLocation>
        <location evidence="6">Cell membrane</location>
        <topology evidence="6">Multi-pass membrane protein</topology>
    </subcellularLocation>
    <subcellularLocation>
        <location evidence="1">Membrane</location>
        <topology evidence="1">Multi-pass membrane protein</topology>
    </subcellularLocation>
</comment>
<keyword evidence="5 7" id="KW-0472">Membrane</keyword>
<comment type="similarity">
    <text evidence="2 6">Belongs to the cytochrome c oxidase subunit 3 family.</text>
</comment>
<dbReference type="PANTHER" id="PTHR11403">
    <property type="entry name" value="CYTOCHROME C OXIDASE SUBUNIT III"/>
    <property type="match status" value="1"/>
</dbReference>
<keyword evidence="3 6" id="KW-0812">Transmembrane</keyword>
<protein>
    <submittedName>
        <fullName evidence="9">Cytochrome-c oxidase</fullName>
    </submittedName>
</protein>
<dbReference type="InterPro" id="IPR035973">
    <property type="entry name" value="Cyt_c_oxidase_su3-like_sf"/>
</dbReference>
<dbReference type="InterPro" id="IPR024791">
    <property type="entry name" value="Cyt_c/ubiquinol_Oxase_su3"/>
</dbReference>
<sequence length="204" mass="22665">MSLFKALTVKPWEHKGVIGDLDAEAVFDTASEKVALVVFLVIASVIFSMFTVSYFIRMELPDWTPLSEPSQLWINTGLLVISSVLFQVARNIVSTGNRKNITAAFIGGGIFAILFIAGQMLTWQSLQASGYYVASNPANSFFYLLTGLHALHLLGGLWVWSKSSIRLLSGGKPEDLRLSIELCTLYWHFLLIVWLLMFAVLSNT</sequence>
<evidence type="ECO:0000256" key="1">
    <source>
        <dbReference type="ARBA" id="ARBA00004141"/>
    </source>
</evidence>
<feature type="transmembrane region" description="Helical" evidence="7">
    <location>
        <begin position="182"/>
        <end position="201"/>
    </location>
</feature>
<evidence type="ECO:0000256" key="4">
    <source>
        <dbReference type="ARBA" id="ARBA00022989"/>
    </source>
</evidence>
<feature type="transmembrane region" description="Helical" evidence="7">
    <location>
        <begin position="101"/>
        <end position="121"/>
    </location>
</feature>
<keyword evidence="4 7" id="KW-1133">Transmembrane helix</keyword>
<dbReference type="PROSITE" id="PS50253">
    <property type="entry name" value="COX3"/>
    <property type="match status" value="1"/>
</dbReference>
<dbReference type="PANTHER" id="PTHR11403:SF10">
    <property type="entry name" value="CYTOCHROME C OXIDASE"/>
    <property type="match status" value="1"/>
</dbReference>